<reference evidence="3 4" key="1">
    <citation type="submission" date="2020-11" db="EMBL/GenBank/DDBJ databases">
        <title>Actinomyces sp. ZJ750.</title>
        <authorList>
            <person name="Zhou J."/>
        </authorList>
    </citation>
    <scope>NUCLEOTIDE SEQUENCE [LARGE SCALE GENOMIC DNA]</scope>
    <source>
        <strain evidence="3 4">ZJ750</strain>
    </source>
</reference>
<dbReference type="InterPro" id="IPR000182">
    <property type="entry name" value="GNAT_dom"/>
</dbReference>
<evidence type="ECO:0000313" key="3">
    <source>
        <dbReference type="EMBL" id="QPL05719.1"/>
    </source>
</evidence>
<organism evidence="3 4">
    <name type="scientific">Actinomyces respiraculi</name>
    <dbReference type="NCBI Taxonomy" id="2744574"/>
    <lineage>
        <taxon>Bacteria</taxon>
        <taxon>Bacillati</taxon>
        <taxon>Actinomycetota</taxon>
        <taxon>Actinomycetes</taxon>
        <taxon>Actinomycetales</taxon>
        <taxon>Actinomycetaceae</taxon>
        <taxon>Actinomyces</taxon>
    </lineage>
</organism>
<dbReference type="Pfam" id="PF13673">
    <property type="entry name" value="Acetyltransf_10"/>
    <property type="match status" value="1"/>
</dbReference>
<evidence type="ECO:0000313" key="4">
    <source>
        <dbReference type="Proteomes" id="UP000594637"/>
    </source>
</evidence>
<protein>
    <submittedName>
        <fullName evidence="3">GNAT family N-acetyltransferase</fullName>
    </submittedName>
</protein>
<dbReference type="AlphaFoldDB" id="A0A7T0LL13"/>
<dbReference type="Proteomes" id="UP000594637">
    <property type="component" value="Chromosome"/>
</dbReference>
<dbReference type="KEGG" id="arep:ID810_01640"/>
<evidence type="ECO:0000256" key="1">
    <source>
        <dbReference type="SAM" id="MobiDB-lite"/>
    </source>
</evidence>
<dbReference type="PROSITE" id="PS51186">
    <property type="entry name" value="GNAT"/>
    <property type="match status" value="1"/>
</dbReference>
<dbReference type="GO" id="GO:0016747">
    <property type="term" value="F:acyltransferase activity, transferring groups other than amino-acyl groups"/>
    <property type="evidence" value="ECO:0007669"/>
    <property type="project" value="InterPro"/>
</dbReference>
<feature type="region of interest" description="Disordered" evidence="1">
    <location>
        <begin position="1"/>
        <end position="39"/>
    </location>
</feature>
<feature type="domain" description="N-acetyltransferase" evidence="2">
    <location>
        <begin position="42"/>
        <end position="200"/>
    </location>
</feature>
<dbReference type="SUPFAM" id="SSF55729">
    <property type="entry name" value="Acyl-CoA N-acyltransferases (Nat)"/>
    <property type="match status" value="1"/>
</dbReference>
<proteinExistence type="predicted"/>
<keyword evidence="3" id="KW-0808">Transferase</keyword>
<dbReference type="Gene3D" id="3.40.630.30">
    <property type="match status" value="1"/>
</dbReference>
<dbReference type="RefSeq" id="WP_166856437.1">
    <property type="nucleotide sequence ID" value="NZ_CP063989.1"/>
</dbReference>
<accession>A0A7T0LL13</accession>
<keyword evidence="4" id="KW-1185">Reference proteome</keyword>
<sequence length="210" mass="21904">MTSDASDHDPRAPHSIADIDARGGAPAARDGVRTSEGPRGLLTVRAARPEDAARVARLLCLRAGTSVDEARQQAPTMIENLPALVIATLTPDGVGADDEDAEALAVPVALSGAFFLPEGMFDDDGWMVTGLLIDPDVRRGGIGRAVLAELVRQVGALQPGAVLQTFVDATHHAALAMHLSVGFHRVEERQSFAGMEMPDGGMVLAVVCPG</sequence>
<dbReference type="EMBL" id="CP063989">
    <property type="protein sequence ID" value="QPL05719.1"/>
    <property type="molecule type" value="Genomic_DNA"/>
</dbReference>
<gene>
    <name evidence="3" type="ORF">ID810_01640</name>
</gene>
<name>A0A7T0LL13_9ACTO</name>
<feature type="compositionally biased region" description="Basic and acidic residues" evidence="1">
    <location>
        <begin position="1"/>
        <end position="21"/>
    </location>
</feature>
<dbReference type="InterPro" id="IPR016181">
    <property type="entry name" value="Acyl_CoA_acyltransferase"/>
</dbReference>
<evidence type="ECO:0000259" key="2">
    <source>
        <dbReference type="PROSITE" id="PS51186"/>
    </source>
</evidence>